<dbReference type="Pfam" id="PF02575">
    <property type="entry name" value="YbaB_DNA_bd"/>
    <property type="match status" value="1"/>
</dbReference>
<reference evidence="4" key="1">
    <citation type="journal article" date="2019" name="Int. J. Syst. Evol. Microbiol.">
        <title>The Global Catalogue of Microorganisms (GCM) 10K type strain sequencing project: providing services to taxonomists for standard genome sequencing and annotation.</title>
        <authorList>
            <consortium name="The Broad Institute Genomics Platform"/>
            <consortium name="The Broad Institute Genome Sequencing Center for Infectious Disease"/>
            <person name="Wu L."/>
            <person name="Ma J."/>
        </authorList>
    </citation>
    <scope>NUCLEOTIDE SEQUENCE [LARGE SCALE GENOMIC DNA]</scope>
    <source>
        <strain evidence="4">KCTC 32255</strain>
    </source>
</reference>
<evidence type="ECO:0000313" key="4">
    <source>
        <dbReference type="Proteomes" id="UP001596337"/>
    </source>
</evidence>
<protein>
    <submittedName>
        <fullName evidence="3">YbaB/EbfC family nucleoid-associated protein</fullName>
    </submittedName>
</protein>
<gene>
    <name evidence="3" type="ORF">ACFQGD_11820</name>
</gene>
<sequence>MQPGFDDAQRWVTDYTRRVEDIQRRAEQVQEQINSARAQASSADGSVSVVLAPGGRLEKLDLSAEAMRLGHERLADTITQTVQSAHANAAAQTQEALRPLVGESDAMDFLREQINASFAPADDDAESARHRRDDDDFDDDDEGFNRPFTR</sequence>
<dbReference type="InterPro" id="IPR036894">
    <property type="entry name" value="YbaB-like_sf"/>
</dbReference>
<dbReference type="InterPro" id="IPR004401">
    <property type="entry name" value="YbaB/EbfC"/>
</dbReference>
<evidence type="ECO:0000313" key="3">
    <source>
        <dbReference type="EMBL" id="MFC6867835.1"/>
    </source>
</evidence>
<feature type="region of interest" description="Disordered" evidence="2">
    <location>
        <begin position="116"/>
        <end position="150"/>
    </location>
</feature>
<evidence type="ECO:0000256" key="2">
    <source>
        <dbReference type="SAM" id="MobiDB-lite"/>
    </source>
</evidence>
<dbReference type="EMBL" id="JBHSXX010000001">
    <property type="protein sequence ID" value="MFC6867835.1"/>
    <property type="molecule type" value="Genomic_DNA"/>
</dbReference>
<accession>A0ABW2BXM9</accession>
<dbReference type="Gene3D" id="3.30.1310.10">
    <property type="entry name" value="Nucleoid-associated protein YbaB-like domain"/>
    <property type="match status" value="1"/>
</dbReference>
<keyword evidence="1" id="KW-0175">Coiled coil</keyword>
<name>A0ABW2BXM9_9PSEU</name>
<proteinExistence type="predicted"/>
<keyword evidence="4" id="KW-1185">Reference proteome</keyword>
<organism evidence="3 4">
    <name type="scientific">Haloechinothrix salitolerans</name>
    <dbReference type="NCBI Taxonomy" id="926830"/>
    <lineage>
        <taxon>Bacteria</taxon>
        <taxon>Bacillati</taxon>
        <taxon>Actinomycetota</taxon>
        <taxon>Actinomycetes</taxon>
        <taxon>Pseudonocardiales</taxon>
        <taxon>Pseudonocardiaceae</taxon>
        <taxon>Haloechinothrix</taxon>
    </lineage>
</organism>
<dbReference type="RefSeq" id="WP_345396421.1">
    <property type="nucleotide sequence ID" value="NZ_BAABLA010000025.1"/>
</dbReference>
<evidence type="ECO:0000256" key="1">
    <source>
        <dbReference type="SAM" id="Coils"/>
    </source>
</evidence>
<dbReference type="SUPFAM" id="SSF82607">
    <property type="entry name" value="YbaB-like"/>
    <property type="match status" value="1"/>
</dbReference>
<feature type="coiled-coil region" evidence="1">
    <location>
        <begin position="12"/>
        <end position="39"/>
    </location>
</feature>
<dbReference type="Proteomes" id="UP001596337">
    <property type="component" value="Unassembled WGS sequence"/>
</dbReference>
<comment type="caution">
    <text evidence="3">The sequence shown here is derived from an EMBL/GenBank/DDBJ whole genome shotgun (WGS) entry which is preliminary data.</text>
</comment>